<dbReference type="Proteomes" id="UP000316252">
    <property type="component" value="Unassembled WGS sequence"/>
</dbReference>
<gene>
    <name evidence="2" type="ORF">FJ657_00185</name>
</gene>
<evidence type="ECO:0000313" key="3">
    <source>
        <dbReference type="Proteomes" id="UP000316252"/>
    </source>
</evidence>
<comment type="caution">
    <text evidence="2">The sequence shown here is derived from an EMBL/GenBank/DDBJ whole genome shotgun (WGS) entry which is preliminary data.</text>
</comment>
<keyword evidence="3" id="KW-1185">Reference proteome</keyword>
<dbReference type="RefSeq" id="WP_141161696.1">
    <property type="nucleotide sequence ID" value="NZ_VHQG01000001.1"/>
</dbReference>
<evidence type="ECO:0000313" key="2">
    <source>
        <dbReference type="EMBL" id="TPW77168.1"/>
    </source>
</evidence>
<feature type="chain" id="PRO_5039670950" description="DUF4333 domain-containing protein" evidence="1">
    <location>
        <begin position="28"/>
        <end position="150"/>
    </location>
</feature>
<evidence type="ECO:0000256" key="1">
    <source>
        <dbReference type="SAM" id="SignalP"/>
    </source>
</evidence>
<keyword evidence="1" id="KW-0732">Signal</keyword>
<proteinExistence type="predicted"/>
<feature type="signal peptide" evidence="1">
    <location>
        <begin position="1"/>
        <end position="27"/>
    </location>
</feature>
<protein>
    <recommendedName>
        <fullName evidence="4">DUF4333 domain-containing protein</fullName>
    </recommendedName>
</protein>
<organism evidence="2 3">
    <name type="scientific">Schumannella soli</name>
    <dbReference type="NCBI Taxonomy" id="2590779"/>
    <lineage>
        <taxon>Bacteria</taxon>
        <taxon>Bacillati</taxon>
        <taxon>Actinomycetota</taxon>
        <taxon>Actinomycetes</taxon>
        <taxon>Micrococcales</taxon>
        <taxon>Microbacteriaceae</taxon>
        <taxon>Schumannella</taxon>
    </lineage>
</organism>
<sequence length="150" mass="15393">MPTRAITGLGVGMAVAAIGCVAAGAIAINQHSPAAVTAKEANTFMAHVIEAGAGVGEPSSDAYAFCQDYADDPGRCSASIDAAQHDDLDPGLKDVALSTRSAADGRVIVTVTGRDQTGEKVVSDVELVATDAGVRAIDPVYWVPRRITQR</sequence>
<reference evidence="2 3" key="1">
    <citation type="submission" date="2019-06" db="EMBL/GenBank/DDBJ databases">
        <authorList>
            <person name="Li F."/>
        </authorList>
    </citation>
    <scope>NUCLEOTIDE SEQUENCE [LARGE SCALE GENOMIC DNA]</scope>
    <source>
        <strain evidence="2 3">10F1D-1</strain>
    </source>
</reference>
<evidence type="ECO:0008006" key="4">
    <source>
        <dbReference type="Google" id="ProtNLM"/>
    </source>
</evidence>
<dbReference type="EMBL" id="VHQG01000001">
    <property type="protein sequence ID" value="TPW77168.1"/>
    <property type="molecule type" value="Genomic_DNA"/>
</dbReference>
<dbReference type="AlphaFoldDB" id="A0A506Y7Y0"/>
<dbReference type="PROSITE" id="PS51257">
    <property type="entry name" value="PROKAR_LIPOPROTEIN"/>
    <property type="match status" value="1"/>
</dbReference>
<accession>A0A506Y7Y0</accession>
<name>A0A506Y7Y0_9MICO</name>